<dbReference type="EMBL" id="QGUI01000264">
    <property type="protein sequence ID" value="PZM98191.1"/>
    <property type="molecule type" value="Genomic_DNA"/>
</dbReference>
<reference evidence="1 3" key="3">
    <citation type="journal article" date="2021" name="BMC Genomics">
        <title>Genome-resolved metagenome and metatranscriptome analyses of thermophilic composting reveal key bacterial players and their metabolic interactions.</title>
        <authorList>
            <person name="Braga L.P.P."/>
            <person name="Pereira R.V."/>
            <person name="Martins L.F."/>
            <person name="Moura L.M.S."/>
            <person name="Sanchez F.B."/>
            <person name="Patane J.S.L."/>
            <person name="da Silva A.M."/>
            <person name="Setubal J.C."/>
        </authorList>
    </citation>
    <scope>NUCLEOTIDE SEQUENCE [LARGE SCALE GENOMIC DNA]</scope>
    <source>
        <strain evidence="1">ZC4RG45</strain>
    </source>
</reference>
<reference evidence="1" key="2">
    <citation type="submission" date="2018-05" db="EMBL/GenBank/DDBJ databases">
        <authorList>
            <person name="Moura L."/>
            <person name="Setubal J.C."/>
        </authorList>
    </citation>
    <scope>NUCLEOTIDE SEQUENCE</scope>
    <source>
        <strain evidence="1">ZC4RG45</strain>
    </source>
</reference>
<dbReference type="AlphaFoldDB" id="A0A2W4JIA2"/>
<dbReference type="EMBL" id="QGUI02000033">
    <property type="protein sequence ID" value="MFO7191514.1"/>
    <property type="molecule type" value="Genomic_DNA"/>
</dbReference>
<comment type="caution">
    <text evidence="2">The sequence shown here is derived from an EMBL/GenBank/DDBJ whole genome shotgun (WGS) entry which is preliminary data.</text>
</comment>
<proteinExistence type="predicted"/>
<dbReference type="Proteomes" id="UP000249324">
    <property type="component" value="Unassembled WGS sequence"/>
</dbReference>
<dbReference type="STRING" id="1111738.GCA_000427905_03012"/>
<evidence type="ECO:0000313" key="2">
    <source>
        <dbReference type="EMBL" id="PZM98191.1"/>
    </source>
</evidence>
<gene>
    <name evidence="1" type="ORF">DIU77_004655</name>
    <name evidence="2" type="ORF">DIU77_08255</name>
</gene>
<reference evidence="1" key="4">
    <citation type="submission" date="2023-08" db="EMBL/GenBank/DDBJ databases">
        <authorList>
            <person name="Guima S.E.S."/>
            <person name="Martins L.F."/>
            <person name="Silva A.M."/>
            <person name="Setubal J.C."/>
        </authorList>
    </citation>
    <scope>NUCLEOTIDE SEQUENCE</scope>
    <source>
        <strain evidence="1">ZC4RG45</strain>
    </source>
</reference>
<protein>
    <submittedName>
        <fullName evidence="2">Uncharacterized protein</fullName>
    </submittedName>
</protein>
<reference evidence="2" key="1">
    <citation type="submission" date="2018-05" db="EMBL/GenBank/DDBJ databases">
        <authorList>
            <person name="Lanie J.A."/>
            <person name="Ng W.-L."/>
            <person name="Kazmierczak K.M."/>
            <person name="Andrzejewski T.M."/>
            <person name="Davidsen T.M."/>
            <person name="Wayne K.J."/>
            <person name="Tettelin H."/>
            <person name="Glass J.I."/>
            <person name="Rusch D."/>
            <person name="Podicherti R."/>
            <person name="Tsui H.-C.T."/>
            <person name="Winkler M.E."/>
        </authorList>
    </citation>
    <scope>NUCLEOTIDE SEQUENCE</scope>
    <source>
        <strain evidence="2">ZC4RG45</strain>
    </source>
</reference>
<accession>A0A2W4JIA2</accession>
<evidence type="ECO:0000313" key="1">
    <source>
        <dbReference type="EMBL" id="MFO7191514.1"/>
    </source>
</evidence>
<organism evidence="2">
    <name type="scientific">Thermocrispum agreste</name>
    <dbReference type="NCBI Taxonomy" id="37925"/>
    <lineage>
        <taxon>Bacteria</taxon>
        <taxon>Bacillati</taxon>
        <taxon>Actinomycetota</taxon>
        <taxon>Actinomycetes</taxon>
        <taxon>Pseudonocardiales</taxon>
        <taxon>Pseudonocardiaceae</taxon>
        <taxon>Thermocrispum</taxon>
    </lineage>
</organism>
<evidence type="ECO:0000313" key="3">
    <source>
        <dbReference type="Proteomes" id="UP000249324"/>
    </source>
</evidence>
<sequence>MAEVSDPRGVFQVRASDDVIEGVTVSPLWERYYPDPQEFCKVLSETIRAALPAPDEADQREDLPDRRHQADELRPMELERSRSFWNNFHLLQRKLEQRRERALAGELPEWEPPEPVEDEHKRWGVDFDADGRFAMIGIAPEVFENASAAMLSNLISEALRDLHLNQGRPADPEWEEITELQANCEKFLAG</sequence>
<name>A0A2W4JIA2_9PSEU</name>